<protein>
    <submittedName>
        <fullName evidence="2">Type I-B CRISPR-associated protein Cas5</fullName>
    </submittedName>
</protein>
<evidence type="ECO:0000313" key="3">
    <source>
        <dbReference type="Proteomes" id="UP000196475"/>
    </source>
</evidence>
<dbReference type="GO" id="GO:0043571">
    <property type="term" value="P:maintenance of CRISPR repeat elements"/>
    <property type="evidence" value="ECO:0007669"/>
    <property type="project" value="InterPro"/>
</dbReference>
<sequence length="237" mass="27526">MKALRLGLFQETACYKKPFAFKVGETYPLPPYSTVKGWLHALLGAEQLIPMHLSIQGSYEAKMLDYQAHYFVKEQQSNEFPLILDGLPGIQEYQFSDMTQMPLYVHLLYRVKLLIHVVTEEAILHRLIQQVETASTHFSLGRWEDLVRVDEYGLVDLEELSESKENSYDAYVPVDKLSFETQSIPYRLNWTYEIRNGVRHWRTVDVGYVPKGTTFDPGDLLVDDHGELVFLFPEIDF</sequence>
<proteinExistence type="predicted"/>
<dbReference type="Pfam" id="PF09704">
    <property type="entry name" value="Cas_Cas5d"/>
    <property type="match status" value="1"/>
</dbReference>
<dbReference type="NCBIfam" id="TIGR02593">
    <property type="entry name" value="CRISPR_cas5"/>
    <property type="match status" value="1"/>
</dbReference>
<dbReference type="InterPro" id="IPR013422">
    <property type="entry name" value="CRISPR-assoc_prot_Cas5_N"/>
</dbReference>
<comment type="caution">
    <text evidence="2">The sequence shown here is derived from an EMBL/GenBank/DDBJ whole genome shotgun (WGS) entry which is preliminary data.</text>
</comment>
<dbReference type="AlphaFoldDB" id="A0A1Y3PMH4"/>
<dbReference type="GO" id="GO:0051607">
    <property type="term" value="P:defense response to virus"/>
    <property type="evidence" value="ECO:0007669"/>
    <property type="project" value="UniProtKB-KW"/>
</dbReference>
<keyword evidence="1" id="KW-0051">Antiviral defense</keyword>
<name>A0A1Y3PMH4_9BACI</name>
<dbReference type="NCBIfam" id="TIGR01895">
    <property type="entry name" value="cas_Cas5t"/>
    <property type="match status" value="1"/>
</dbReference>
<organism evidence="2 3">
    <name type="scientific">Bacillus thermozeamaize</name>
    <dbReference type="NCBI Taxonomy" id="230954"/>
    <lineage>
        <taxon>Bacteria</taxon>
        <taxon>Bacillati</taxon>
        <taxon>Bacillota</taxon>
        <taxon>Bacilli</taxon>
        <taxon>Bacillales</taxon>
        <taxon>Bacillaceae</taxon>
        <taxon>Bacillus</taxon>
    </lineage>
</organism>
<dbReference type="EMBL" id="LZRT01000060">
    <property type="protein sequence ID" value="OUM88540.1"/>
    <property type="molecule type" value="Genomic_DNA"/>
</dbReference>
<reference evidence="3" key="1">
    <citation type="submission" date="2016-06" db="EMBL/GenBank/DDBJ databases">
        <authorList>
            <person name="Nascimento L."/>
            <person name="Pereira R.V."/>
            <person name="Martins L.F."/>
            <person name="Quaggio R.B."/>
            <person name="Silva A.M."/>
            <person name="Setubal J.C."/>
        </authorList>
    </citation>
    <scope>NUCLEOTIDE SEQUENCE [LARGE SCALE GENOMIC DNA]</scope>
</reference>
<dbReference type="InterPro" id="IPR013337">
    <property type="entry name" value="CRISPR-assoc_prot_Cas5_Tneap"/>
</dbReference>
<dbReference type="Proteomes" id="UP000196475">
    <property type="component" value="Unassembled WGS sequence"/>
</dbReference>
<dbReference type="InterPro" id="IPR021124">
    <property type="entry name" value="CRISPR-assoc_prot_Cas5"/>
</dbReference>
<evidence type="ECO:0000256" key="1">
    <source>
        <dbReference type="ARBA" id="ARBA00023118"/>
    </source>
</evidence>
<gene>
    <name evidence="2" type="ORF">BAA01_05450</name>
</gene>
<accession>A0A1Y3PMH4</accession>
<evidence type="ECO:0000313" key="2">
    <source>
        <dbReference type="EMBL" id="OUM88540.1"/>
    </source>
</evidence>